<dbReference type="Proteomes" id="UP000053789">
    <property type="component" value="Unassembled WGS sequence"/>
</dbReference>
<organism evidence="3 4">
    <name type="scientific">Cladophialophora bantiana (strain ATCC 10958 / CBS 173.52 / CDC B-1940 / NIH 8579)</name>
    <name type="common">Xylohypha bantiana</name>
    <dbReference type="NCBI Taxonomy" id="1442370"/>
    <lineage>
        <taxon>Eukaryota</taxon>
        <taxon>Fungi</taxon>
        <taxon>Dikarya</taxon>
        <taxon>Ascomycota</taxon>
        <taxon>Pezizomycotina</taxon>
        <taxon>Eurotiomycetes</taxon>
        <taxon>Chaetothyriomycetidae</taxon>
        <taxon>Chaetothyriales</taxon>
        <taxon>Herpotrichiellaceae</taxon>
        <taxon>Cladophialophora</taxon>
    </lineage>
</organism>
<reference evidence="3" key="1">
    <citation type="submission" date="2015-01" db="EMBL/GenBank/DDBJ databases">
        <title>The Genome Sequence of Cladophialophora bantiana CBS 173.52.</title>
        <authorList>
            <consortium name="The Broad Institute Genomics Platform"/>
            <person name="Cuomo C."/>
            <person name="de Hoog S."/>
            <person name="Gorbushina A."/>
            <person name="Stielow B."/>
            <person name="Teixiera M."/>
            <person name="Abouelleil A."/>
            <person name="Chapman S.B."/>
            <person name="Priest M."/>
            <person name="Young S.K."/>
            <person name="Wortman J."/>
            <person name="Nusbaum C."/>
            <person name="Birren B."/>
        </authorList>
    </citation>
    <scope>NUCLEOTIDE SEQUENCE [LARGE SCALE GENOMIC DNA]</scope>
    <source>
        <strain evidence="3">CBS 173.52</strain>
    </source>
</reference>
<gene>
    <name evidence="3" type="ORF">Z519_10071</name>
</gene>
<dbReference type="InterPro" id="IPR036188">
    <property type="entry name" value="FAD/NAD-bd_sf"/>
</dbReference>
<comment type="cofactor">
    <cofactor evidence="1">
        <name>FAD</name>
        <dbReference type="ChEBI" id="CHEBI:57692"/>
    </cofactor>
</comment>
<sequence>MPFLAVFSTPSFGLKTSTIQLKEVVCIGSGATTITLLPVLAQGSSIVTMLQRSPSYIASIPNRTSSSWLWRQIPRPLAYTLNRLWFMIVPMRFYVFRRMFPTTSSNLIRRGAAKQLPEGYPTDPDFNPRYNPFDQRVCFAPNGEFYAAICSGWANVVTGTIEKIVDDGIILKYGVKIVADMIITATGPKLQLGGRNHRWN</sequence>
<dbReference type="OrthoDB" id="66881at2759"/>
<dbReference type="HOGENOM" id="CLU_1366103_0_0_1"/>
<keyword evidence="2" id="KW-0503">Monooxygenase</keyword>
<proteinExistence type="predicted"/>
<dbReference type="PANTHER" id="PTHR43872:SF1">
    <property type="entry name" value="MONOOXYGENASE, PUTATIVE (AFU_ORTHOLOGUE AFUA_8G02570)-RELATED"/>
    <property type="match status" value="1"/>
</dbReference>
<dbReference type="GeneID" id="27702999"/>
<name>A0A0D2H7C8_CLAB1</name>
<dbReference type="EMBL" id="KN846996">
    <property type="protein sequence ID" value="KIW89218.1"/>
    <property type="molecule type" value="Genomic_DNA"/>
</dbReference>
<dbReference type="AlphaFoldDB" id="A0A0D2H7C8"/>
<keyword evidence="4" id="KW-1185">Reference proteome</keyword>
<keyword evidence="2" id="KW-0560">Oxidoreductase</keyword>
<dbReference type="RefSeq" id="XP_016615887.1">
    <property type="nucleotide sequence ID" value="XM_016767789.1"/>
</dbReference>
<evidence type="ECO:0000256" key="2">
    <source>
        <dbReference type="ARBA" id="ARBA00023033"/>
    </source>
</evidence>
<evidence type="ECO:0000256" key="1">
    <source>
        <dbReference type="ARBA" id="ARBA00001974"/>
    </source>
</evidence>
<evidence type="ECO:0000313" key="4">
    <source>
        <dbReference type="Proteomes" id="UP000053789"/>
    </source>
</evidence>
<evidence type="ECO:0000313" key="3">
    <source>
        <dbReference type="EMBL" id="KIW89218.1"/>
    </source>
</evidence>
<dbReference type="SUPFAM" id="SSF51905">
    <property type="entry name" value="FAD/NAD(P)-binding domain"/>
    <property type="match status" value="1"/>
</dbReference>
<protein>
    <submittedName>
        <fullName evidence="3">Uncharacterized protein</fullName>
    </submittedName>
</protein>
<dbReference type="GO" id="GO:0004497">
    <property type="term" value="F:monooxygenase activity"/>
    <property type="evidence" value="ECO:0007669"/>
    <property type="project" value="UniProtKB-KW"/>
</dbReference>
<dbReference type="PANTHER" id="PTHR43872">
    <property type="entry name" value="MONOOXYGENASE, PUTATIVE (AFU_ORTHOLOGUE AFUA_8G02570)-RELATED"/>
    <property type="match status" value="1"/>
</dbReference>
<accession>A0A0D2H7C8</accession>
<dbReference type="VEuPathDB" id="FungiDB:Z519_10071"/>
<dbReference type="InterPro" id="IPR051820">
    <property type="entry name" value="FAD-binding_MO"/>
</dbReference>